<feature type="region of interest" description="Disordered" evidence="1">
    <location>
        <begin position="22"/>
        <end position="51"/>
    </location>
</feature>
<dbReference type="AlphaFoldDB" id="A0A0G4J496"/>
<gene>
    <name evidence="2" type="ORF">PBRA_008984</name>
</gene>
<dbReference type="Proteomes" id="UP000039324">
    <property type="component" value="Unassembled WGS sequence"/>
</dbReference>
<feature type="compositionally biased region" description="Acidic residues" evidence="1">
    <location>
        <begin position="42"/>
        <end position="51"/>
    </location>
</feature>
<keyword evidence="3" id="KW-1185">Reference proteome</keyword>
<feature type="compositionally biased region" description="Basic residues" evidence="1">
    <location>
        <begin position="25"/>
        <end position="35"/>
    </location>
</feature>
<reference evidence="2 3" key="1">
    <citation type="submission" date="2015-02" db="EMBL/GenBank/DDBJ databases">
        <authorList>
            <person name="Chooi Y.-H."/>
        </authorList>
    </citation>
    <scope>NUCLEOTIDE SEQUENCE [LARGE SCALE GENOMIC DNA]</scope>
    <source>
        <strain evidence="2">E3</strain>
    </source>
</reference>
<dbReference type="EMBL" id="CDSF01000126">
    <property type="protein sequence ID" value="CEP02400.1"/>
    <property type="molecule type" value="Genomic_DNA"/>
</dbReference>
<evidence type="ECO:0000313" key="3">
    <source>
        <dbReference type="Proteomes" id="UP000039324"/>
    </source>
</evidence>
<protein>
    <submittedName>
        <fullName evidence="2">Uncharacterized protein</fullName>
    </submittedName>
</protein>
<feature type="non-terminal residue" evidence="2">
    <location>
        <position position="158"/>
    </location>
</feature>
<evidence type="ECO:0000313" key="2">
    <source>
        <dbReference type="EMBL" id="CEP02400.1"/>
    </source>
</evidence>
<name>A0A0G4J496_PLABS</name>
<organism evidence="2 3">
    <name type="scientific">Plasmodiophora brassicae</name>
    <name type="common">Clubroot disease agent</name>
    <dbReference type="NCBI Taxonomy" id="37360"/>
    <lineage>
        <taxon>Eukaryota</taxon>
        <taxon>Sar</taxon>
        <taxon>Rhizaria</taxon>
        <taxon>Endomyxa</taxon>
        <taxon>Phytomyxea</taxon>
        <taxon>Plasmodiophorida</taxon>
        <taxon>Plasmodiophoridae</taxon>
        <taxon>Plasmodiophora</taxon>
    </lineage>
</organism>
<accession>A0A0G4J496</accession>
<evidence type="ECO:0000256" key="1">
    <source>
        <dbReference type="SAM" id="MobiDB-lite"/>
    </source>
</evidence>
<sequence length="158" mass="17492">MLRRALARIAQHRRLVRCATTGGGMHRRRRHRRHQGLTIIGGDDDDDDDDDVAARRTRRERAHVDAFQAAPSVEAAIRALDANVDEGSAWSIFERVIHSPRLTPTPPFFASMMRFCCRRMPRKAPVVMSTAGALGLAGDNDDLFATFLSACARASPAL</sequence>
<proteinExistence type="predicted"/>